<dbReference type="InterPro" id="IPR001969">
    <property type="entry name" value="Aspartic_peptidase_AS"/>
</dbReference>
<dbReference type="InterPro" id="IPR033121">
    <property type="entry name" value="PEPTIDASE_A1"/>
</dbReference>
<proteinExistence type="inferred from homology"/>
<feature type="region of interest" description="Disordered" evidence="7">
    <location>
        <begin position="420"/>
        <end position="441"/>
    </location>
</feature>
<accession>A0A1B7MKF6</accession>
<evidence type="ECO:0000256" key="4">
    <source>
        <dbReference type="ARBA" id="ARBA00022801"/>
    </source>
</evidence>
<dbReference type="CDD" id="cd05471">
    <property type="entry name" value="pepsin_like"/>
    <property type="match status" value="1"/>
</dbReference>
<dbReference type="InterPro" id="IPR021109">
    <property type="entry name" value="Peptidase_aspartic_dom_sf"/>
</dbReference>
<dbReference type="EMBL" id="KV448841">
    <property type="protein sequence ID" value="OAX33086.1"/>
    <property type="molecule type" value="Genomic_DNA"/>
</dbReference>
<feature type="signal peptide" evidence="8">
    <location>
        <begin position="1"/>
        <end position="17"/>
    </location>
</feature>
<evidence type="ECO:0000256" key="1">
    <source>
        <dbReference type="ARBA" id="ARBA00007447"/>
    </source>
</evidence>
<dbReference type="PROSITE" id="PS00141">
    <property type="entry name" value="ASP_PROTEASE"/>
    <property type="match status" value="2"/>
</dbReference>
<dbReference type="InterPro" id="IPR001461">
    <property type="entry name" value="Aspartic_peptidase_A1"/>
</dbReference>
<keyword evidence="3 6" id="KW-0064">Aspartyl protease</keyword>
<dbReference type="InParanoid" id="A0A1B7MKF6"/>
<evidence type="ECO:0000256" key="7">
    <source>
        <dbReference type="SAM" id="MobiDB-lite"/>
    </source>
</evidence>
<dbReference type="AlphaFoldDB" id="A0A1B7MKF6"/>
<dbReference type="PANTHER" id="PTHR47966:SF57">
    <property type="entry name" value="PEPTIDASE A1 DOMAIN-CONTAINING PROTEIN"/>
    <property type="match status" value="1"/>
</dbReference>
<evidence type="ECO:0000313" key="10">
    <source>
        <dbReference type="EMBL" id="OAX33086.1"/>
    </source>
</evidence>
<dbReference type="OrthoDB" id="771136at2759"/>
<dbReference type="GO" id="GO:0004190">
    <property type="term" value="F:aspartic-type endopeptidase activity"/>
    <property type="evidence" value="ECO:0007669"/>
    <property type="project" value="UniProtKB-KW"/>
</dbReference>
<dbReference type="Pfam" id="PF00026">
    <property type="entry name" value="Asp"/>
    <property type="match status" value="1"/>
</dbReference>
<gene>
    <name evidence="10" type="ORF">K503DRAFT_555853</name>
</gene>
<keyword evidence="11" id="KW-1185">Reference proteome</keyword>
<evidence type="ECO:0000313" key="11">
    <source>
        <dbReference type="Proteomes" id="UP000092154"/>
    </source>
</evidence>
<evidence type="ECO:0000259" key="9">
    <source>
        <dbReference type="PROSITE" id="PS51767"/>
    </source>
</evidence>
<evidence type="ECO:0000256" key="2">
    <source>
        <dbReference type="ARBA" id="ARBA00022670"/>
    </source>
</evidence>
<keyword evidence="2 6" id="KW-0645">Protease</keyword>
<reference evidence="10 11" key="1">
    <citation type="submission" date="2016-06" db="EMBL/GenBank/DDBJ databases">
        <title>Comparative genomics of the ectomycorrhizal sister species Rhizopogon vinicolor and Rhizopogon vesiculosus (Basidiomycota: Boletales) reveals a divergence of the mating type B locus.</title>
        <authorList>
            <consortium name="DOE Joint Genome Institute"/>
            <person name="Mujic A.B."/>
            <person name="Kuo A."/>
            <person name="Tritt A."/>
            <person name="Lipzen A."/>
            <person name="Chen C."/>
            <person name="Johnson J."/>
            <person name="Sharma A."/>
            <person name="Barry K."/>
            <person name="Grigoriev I.V."/>
            <person name="Spatafora J.W."/>
        </authorList>
    </citation>
    <scope>NUCLEOTIDE SEQUENCE [LARGE SCALE GENOMIC DNA]</scope>
    <source>
        <strain evidence="10 11">AM-OR11-026</strain>
    </source>
</reference>
<dbReference type="GO" id="GO:0006508">
    <property type="term" value="P:proteolysis"/>
    <property type="evidence" value="ECO:0007669"/>
    <property type="project" value="UniProtKB-KW"/>
</dbReference>
<feature type="chain" id="PRO_5008597358" evidence="8">
    <location>
        <begin position="18"/>
        <end position="469"/>
    </location>
</feature>
<sequence>MIPLFLVAVVLLPFTLAAPQPDAGVIHIPLVRRSQPNQVANLPKVLKALRNKYGYQPTVTSPNLKRANSSVAIPLTDELNDNSYSGVVSIGTPAQSFNIILDTGSSDFWVATTSCTACTSDIPLFDPSKSSTYWQADPSINPNLNLTYGLGEVNGTISSDTVAFAGFTVASQELLAVTSGTISLMLSNGLSGLMGLGFAALSAMHTTPFWETLYLNGQLSEPLFSFYLERYINQPLMNSAPGGILTLGGTNSSLYQGSIEYTNLTRAPSFWMLNVSSITVQGKAISVPTSSNVAAIDTGTTLIAAPTSVIAGIWAQVPGSMALNGNYTGLYAFPCNTSITVSMSFGGTDWNISPVDMNVGTVTSGMCAGAIFDAGALNDGGFGDMWIVGDTFLKNVYSVFRAEPPAVGFAQLASGLSSSSGTFDPNPVQPGSLPAPTTSGGGSGAASAKNIAGSLTLLVTVYTCFILLL</sequence>
<feature type="domain" description="Peptidase A1" evidence="9">
    <location>
        <begin position="84"/>
        <end position="410"/>
    </location>
</feature>
<feature type="active site" evidence="5">
    <location>
        <position position="102"/>
    </location>
</feature>
<evidence type="ECO:0000256" key="5">
    <source>
        <dbReference type="PIRSR" id="PIRSR601461-1"/>
    </source>
</evidence>
<dbReference type="Gene3D" id="2.40.70.10">
    <property type="entry name" value="Acid Proteases"/>
    <property type="match status" value="2"/>
</dbReference>
<keyword evidence="8" id="KW-0732">Signal</keyword>
<dbReference type="PROSITE" id="PS51767">
    <property type="entry name" value="PEPTIDASE_A1"/>
    <property type="match status" value="1"/>
</dbReference>
<comment type="similarity">
    <text evidence="1 6">Belongs to the peptidase A1 family.</text>
</comment>
<dbReference type="PRINTS" id="PR00792">
    <property type="entry name" value="PEPSIN"/>
</dbReference>
<evidence type="ECO:0000256" key="6">
    <source>
        <dbReference type="RuleBase" id="RU000454"/>
    </source>
</evidence>
<dbReference type="InterPro" id="IPR034164">
    <property type="entry name" value="Pepsin-like_dom"/>
</dbReference>
<evidence type="ECO:0000256" key="8">
    <source>
        <dbReference type="SAM" id="SignalP"/>
    </source>
</evidence>
<dbReference type="Proteomes" id="UP000092154">
    <property type="component" value="Unassembled WGS sequence"/>
</dbReference>
<protein>
    <submittedName>
        <fullName evidence="10">Acid protease</fullName>
    </submittedName>
</protein>
<dbReference type="SUPFAM" id="SSF50630">
    <property type="entry name" value="Acid proteases"/>
    <property type="match status" value="1"/>
</dbReference>
<dbReference type="FunFam" id="2.40.70.10:FF:000115">
    <property type="entry name" value="Lysosomal aspartic protease"/>
    <property type="match status" value="1"/>
</dbReference>
<dbReference type="STRING" id="1314800.A0A1B7MKF6"/>
<dbReference type="PANTHER" id="PTHR47966">
    <property type="entry name" value="BETA-SITE APP-CLEAVING ENZYME, ISOFORM A-RELATED"/>
    <property type="match status" value="1"/>
</dbReference>
<organism evidence="10 11">
    <name type="scientific">Rhizopogon vinicolor AM-OR11-026</name>
    <dbReference type="NCBI Taxonomy" id="1314800"/>
    <lineage>
        <taxon>Eukaryota</taxon>
        <taxon>Fungi</taxon>
        <taxon>Dikarya</taxon>
        <taxon>Basidiomycota</taxon>
        <taxon>Agaricomycotina</taxon>
        <taxon>Agaricomycetes</taxon>
        <taxon>Agaricomycetidae</taxon>
        <taxon>Boletales</taxon>
        <taxon>Suillineae</taxon>
        <taxon>Rhizopogonaceae</taxon>
        <taxon>Rhizopogon</taxon>
    </lineage>
</organism>
<evidence type="ECO:0000256" key="3">
    <source>
        <dbReference type="ARBA" id="ARBA00022750"/>
    </source>
</evidence>
<name>A0A1B7MKF6_9AGAM</name>
<keyword evidence="4 6" id="KW-0378">Hydrolase</keyword>
<feature type="active site" evidence="5">
    <location>
        <position position="297"/>
    </location>
</feature>